<accession>A0ACC2WED0</accession>
<sequence length="820" mass="92597">MGTQESFDTLIETLRSKPDEQELHHILKKLVKDPPSTRNETLALVLVLLSTTVPEVYWQIPQLKGSIAACCTSIIGLGNLLARINMANKSKEYTLLQSFIDILVRICRDKVVTILMSSASSRSEIAEIERYFFKGKIYLATAELDLHYVESTIFSSIDSYCAFLASQIHDTLQTSVSQAIPFIHSAFSFHPKFSGHMFNLLFRSENLHLFISILKELKSFQRKRLLERFWCEFLPSILGTDTKLEALAYILGTFPHNDLDVVLVENIVETMNTNLYRLATYRLSLESEQNTRAVTQSQLQKWGSEPAIKLESIVLQQMRTSFLILLLKNQPQECAKLLKDPLFINAVSTRLGAFSDAVKNLALVLTNELCNGAGQEPIFKNLVVDEQLSALEPKFSSLDEAWDVFSQAVEVPDQEIQKLETNVASLKVDQIVNNNDSDYSSDDDDPTVRKKTIQKPLYIKDLLAYISVDTNDSAAFEKRKLAFEHGPTLIRQKLRHGSELRIYTEKLLTSLLAMTNIYEDANFEQARLNCMIAVASSDISLGAILVELLAGGDYSLQQRVTILSTLSFAARELAGIEDEFVKSSYTAKDFVSEKLPPKLHKQLIGSDDVSVSRLNSAHLALENDLMRERSEKAKDQIVGGTILRMSSKVQKTNSTHIIKTRETDFHKFIGPKFFFPLINLWHQVHGIDIGHYSPILTSHYVRTLTLILHSAYPVATDFRDMTRELLLVIVTVIAEVQLDQIPLIESIFTGILLVLDTSESQYLIETFSNELQAIEMWASAVWEKIIDEKVKSLGAGVLLRLHEISAKYERTLMGQLNSTF</sequence>
<evidence type="ECO:0000313" key="2">
    <source>
        <dbReference type="Proteomes" id="UP001241377"/>
    </source>
</evidence>
<keyword evidence="2" id="KW-1185">Reference proteome</keyword>
<organism evidence="1 2">
    <name type="scientific">Naganishia cerealis</name>
    <dbReference type="NCBI Taxonomy" id="610337"/>
    <lineage>
        <taxon>Eukaryota</taxon>
        <taxon>Fungi</taxon>
        <taxon>Dikarya</taxon>
        <taxon>Basidiomycota</taxon>
        <taxon>Agaricomycotina</taxon>
        <taxon>Tremellomycetes</taxon>
        <taxon>Filobasidiales</taxon>
        <taxon>Filobasidiaceae</taxon>
        <taxon>Naganishia</taxon>
    </lineage>
</organism>
<protein>
    <submittedName>
        <fullName evidence="1">Uncharacterized protein</fullName>
    </submittedName>
</protein>
<dbReference type="Proteomes" id="UP001241377">
    <property type="component" value="Unassembled WGS sequence"/>
</dbReference>
<gene>
    <name evidence="1" type="ORF">QFC19_002174</name>
</gene>
<comment type="caution">
    <text evidence="1">The sequence shown here is derived from an EMBL/GenBank/DDBJ whole genome shotgun (WGS) entry which is preliminary data.</text>
</comment>
<dbReference type="EMBL" id="JASBWR010000018">
    <property type="protein sequence ID" value="KAJ9109422.1"/>
    <property type="molecule type" value="Genomic_DNA"/>
</dbReference>
<proteinExistence type="predicted"/>
<name>A0ACC2WED0_9TREE</name>
<reference evidence="1" key="1">
    <citation type="submission" date="2023-04" db="EMBL/GenBank/DDBJ databases">
        <title>Draft Genome sequencing of Naganishia species isolated from polar environments using Oxford Nanopore Technology.</title>
        <authorList>
            <person name="Leo P."/>
            <person name="Venkateswaran K."/>
        </authorList>
    </citation>
    <scope>NUCLEOTIDE SEQUENCE</scope>
    <source>
        <strain evidence="1">MNA-CCFEE 5261</strain>
    </source>
</reference>
<evidence type="ECO:0000313" key="1">
    <source>
        <dbReference type="EMBL" id="KAJ9109422.1"/>
    </source>
</evidence>